<name>Q5Z7E3_ORYSJ</name>
<dbReference type="Proteomes" id="UP000000763">
    <property type="component" value="Chromosome 6"/>
</dbReference>
<dbReference type="AlphaFoldDB" id="Q5Z7E3"/>
<gene>
    <name evidence="2" type="primary">OSJNBa0092H22.21</name>
</gene>
<feature type="region of interest" description="Disordered" evidence="1">
    <location>
        <begin position="1"/>
        <end position="82"/>
    </location>
</feature>
<evidence type="ECO:0000256" key="1">
    <source>
        <dbReference type="SAM" id="MobiDB-lite"/>
    </source>
</evidence>
<accession>Q5Z7E3</accession>
<feature type="compositionally biased region" description="Basic and acidic residues" evidence="1">
    <location>
        <begin position="58"/>
        <end position="82"/>
    </location>
</feature>
<evidence type="ECO:0000313" key="2">
    <source>
        <dbReference type="EMBL" id="BAD54171.1"/>
    </source>
</evidence>
<reference evidence="3" key="1">
    <citation type="journal article" date="2005" name="Nature">
        <title>The map-based sequence of the rice genome.</title>
        <authorList>
            <consortium name="International rice genome sequencing project (IRGSP)"/>
            <person name="Matsumoto T."/>
            <person name="Wu J."/>
            <person name="Kanamori H."/>
            <person name="Katayose Y."/>
            <person name="Fujisawa M."/>
            <person name="Namiki N."/>
            <person name="Mizuno H."/>
            <person name="Yamamoto K."/>
            <person name="Antonio B.A."/>
            <person name="Baba T."/>
            <person name="Sakata K."/>
            <person name="Nagamura Y."/>
            <person name="Aoki H."/>
            <person name="Arikawa K."/>
            <person name="Arita K."/>
            <person name="Bito T."/>
            <person name="Chiden Y."/>
            <person name="Fujitsuka N."/>
            <person name="Fukunaka R."/>
            <person name="Hamada M."/>
            <person name="Harada C."/>
            <person name="Hayashi A."/>
            <person name="Hijishita S."/>
            <person name="Honda M."/>
            <person name="Hosokawa S."/>
            <person name="Ichikawa Y."/>
            <person name="Idonuma A."/>
            <person name="Iijima M."/>
            <person name="Ikeda M."/>
            <person name="Ikeno M."/>
            <person name="Ito K."/>
            <person name="Ito S."/>
            <person name="Ito T."/>
            <person name="Ito Y."/>
            <person name="Ito Y."/>
            <person name="Iwabuchi A."/>
            <person name="Kamiya K."/>
            <person name="Karasawa W."/>
            <person name="Kurita K."/>
            <person name="Katagiri S."/>
            <person name="Kikuta A."/>
            <person name="Kobayashi H."/>
            <person name="Kobayashi N."/>
            <person name="Machita K."/>
            <person name="Maehara T."/>
            <person name="Masukawa M."/>
            <person name="Mizubayashi T."/>
            <person name="Mukai Y."/>
            <person name="Nagasaki H."/>
            <person name="Nagata Y."/>
            <person name="Naito S."/>
            <person name="Nakashima M."/>
            <person name="Nakama Y."/>
            <person name="Nakamichi Y."/>
            <person name="Nakamura M."/>
            <person name="Meguro A."/>
            <person name="Negishi M."/>
            <person name="Ohta I."/>
            <person name="Ohta T."/>
            <person name="Okamoto M."/>
            <person name="Ono N."/>
            <person name="Saji S."/>
            <person name="Sakaguchi M."/>
            <person name="Sakai K."/>
            <person name="Shibata M."/>
            <person name="Shimokawa T."/>
            <person name="Song J."/>
            <person name="Takazaki Y."/>
            <person name="Terasawa K."/>
            <person name="Tsugane M."/>
            <person name="Tsuji K."/>
            <person name="Ueda S."/>
            <person name="Waki K."/>
            <person name="Yamagata H."/>
            <person name="Yamamoto M."/>
            <person name="Yamamoto S."/>
            <person name="Yamane H."/>
            <person name="Yoshiki S."/>
            <person name="Yoshihara R."/>
            <person name="Yukawa K."/>
            <person name="Zhong H."/>
            <person name="Yano M."/>
            <person name="Yuan Q."/>
            <person name="Ouyang S."/>
            <person name="Liu J."/>
            <person name="Jones K.M."/>
            <person name="Gansberger K."/>
            <person name="Moffat K."/>
            <person name="Hill J."/>
            <person name="Bera J."/>
            <person name="Fadrosh D."/>
            <person name="Jin S."/>
            <person name="Johri S."/>
            <person name="Kim M."/>
            <person name="Overton L."/>
            <person name="Reardon M."/>
            <person name="Tsitrin T."/>
            <person name="Vuong H."/>
            <person name="Weaver B."/>
            <person name="Ciecko A."/>
            <person name="Tallon L."/>
            <person name="Jackson J."/>
            <person name="Pai G."/>
            <person name="Aken S.V."/>
            <person name="Utterback T."/>
            <person name="Reidmuller S."/>
            <person name="Feldblyum T."/>
            <person name="Hsiao J."/>
            <person name="Zismann V."/>
            <person name="Iobst S."/>
            <person name="de Vazeille A.R."/>
            <person name="Buell C.R."/>
            <person name="Ying K."/>
            <person name="Li Y."/>
            <person name="Lu T."/>
            <person name="Huang Y."/>
            <person name="Zhao Q."/>
            <person name="Feng Q."/>
            <person name="Zhang L."/>
            <person name="Zhu J."/>
            <person name="Weng Q."/>
            <person name="Mu J."/>
            <person name="Lu Y."/>
            <person name="Fan D."/>
            <person name="Liu Y."/>
            <person name="Guan J."/>
            <person name="Zhang Y."/>
            <person name="Yu S."/>
            <person name="Liu X."/>
            <person name="Zhang Y."/>
            <person name="Hong G."/>
            <person name="Han B."/>
            <person name="Choisne N."/>
            <person name="Demange N."/>
            <person name="Orjeda G."/>
            <person name="Samain S."/>
            <person name="Cattolico L."/>
            <person name="Pelletier E."/>
            <person name="Couloux A."/>
            <person name="Segurens B."/>
            <person name="Wincker P."/>
            <person name="D'Hont A."/>
            <person name="Scarpelli C."/>
            <person name="Weissenbach J."/>
            <person name="Salanoubat M."/>
            <person name="Quetier F."/>
            <person name="Yu Y."/>
            <person name="Kim H.R."/>
            <person name="Rambo T."/>
            <person name="Currie J."/>
            <person name="Collura K."/>
            <person name="Luo M."/>
            <person name="Yang T."/>
            <person name="Ammiraju J.S.S."/>
            <person name="Engler F."/>
            <person name="Soderlund C."/>
            <person name="Wing R.A."/>
            <person name="Palmer L.E."/>
            <person name="de la Bastide M."/>
            <person name="Spiegel L."/>
            <person name="Nascimento L."/>
            <person name="Zutavern T."/>
            <person name="O'Shaughnessy A."/>
            <person name="Dike S."/>
            <person name="Dedhia N."/>
            <person name="Preston R."/>
            <person name="Balija V."/>
            <person name="McCombie W.R."/>
            <person name="Chow T."/>
            <person name="Chen H."/>
            <person name="Chung M."/>
            <person name="Chen C."/>
            <person name="Shaw J."/>
            <person name="Wu H."/>
            <person name="Hsiao K."/>
            <person name="Chao Y."/>
            <person name="Chu M."/>
            <person name="Cheng C."/>
            <person name="Hour A."/>
            <person name="Lee P."/>
            <person name="Lin S."/>
            <person name="Lin Y."/>
            <person name="Liou J."/>
            <person name="Liu S."/>
            <person name="Hsing Y."/>
            <person name="Raghuvanshi S."/>
            <person name="Mohanty A."/>
            <person name="Bharti A.K."/>
            <person name="Gaur A."/>
            <person name="Gupta V."/>
            <person name="Kumar D."/>
            <person name="Ravi V."/>
            <person name="Vij S."/>
            <person name="Kapur A."/>
            <person name="Khurana P."/>
            <person name="Khurana P."/>
            <person name="Khurana J.P."/>
            <person name="Tyagi A.K."/>
            <person name="Gaikwad K."/>
            <person name="Singh A."/>
            <person name="Dalal V."/>
            <person name="Srivastava S."/>
            <person name="Dixit A."/>
            <person name="Pal A.K."/>
            <person name="Ghazi I.A."/>
            <person name="Yadav M."/>
            <person name="Pandit A."/>
            <person name="Bhargava A."/>
            <person name="Sureshbabu K."/>
            <person name="Batra K."/>
            <person name="Sharma T.R."/>
            <person name="Mohapatra T."/>
            <person name="Singh N.K."/>
            <person name="Messing J."/>
            <person name="Nelson A.B."/>
            <person name="Fuks G."/>
            <person name="Kavchok S."/>
            <person name="Keizer G."/>
            <person name="Linton E."/>
            <person name="Llaca V."/>
            <person name="Song R."/>
            <person name="Tanyolac B."/>
            <person name="Young S."/>
            <person name="Ho-Il K."/>
            <person name="Hahn J.H."/>
            <person name="Sangsakoo G."/>
            <person name="Vanavichit A."/>
            <person name="de Mattos Luiz.A.T."/>
            <person name="Zimmer P.D."/>
            <person name="Malone G."/>
            <person name="Dellagostin O."/>
            <person name="de Oliveira A.C."/>
            <person name="Bevan M."/>
            <person name="Bancroft I."/>
            <person name="Minx P."/>
            <person name="Cordum H."/>
            <person name="Wilson R."/>
            <person name="Cheng Z."/>
            <person name="Jin W."/>
            <person name="Jiang J."/>
            <person name="Leong S.A."/>
            <person name="Iwama H."/>
            <person name="Gojobori T."/>
            <person name="Itoh T."/>
            <person name="Niimura Y."/>
            <person name="Fujii Y."/>
            <person name="Habara T."/>
            <person name="Sakai H."/>
            <person name="Sato Y."/>
            <person name="Wilson G."/>
            <person name="Kumar K."/>
            <person name="McCouch S."/>
            <person name="Juretic N."/>
            <person name="Hoen D."/>
            <person name="Wright S."/>
            <person name="Bruskiewich R."/>
            <person name="Bureau T."/>
            <person name="Miyao A."/>
            <person name="Hirochika H."/>
            <person name="Nishikawa T."/>
            <person name="Kadowaki K."/>
            <person name="Sugiura M."/>
            <person name="Burr B."/>
            <person name="Sasaki T."/>
        </authorList>
    </citation>
    <scope>NUCLEOTIDE SEQUENCE [LARGE SCALE GENOMIC DNA]</scope>
    <source>
        <strain evidence="3">cv. Nipponbare</strain>
    </source>
</reference>
<protein>
    <submittedName>
        <fullName evidence="2">Uncharacterized protein</fullName>
    </submittedName>
</protein>
<evidence type="ECO:0000313" key="3">
    <source>
        <dbReference type="Proteomes" id="UP000000763"/>
    </source>
</evidence>
<sequence length="193" mass="20692">MDRTTCAGAGGEARRRRAGGAGGGSAGPAARSGKGGMGGAAAPGRRGRRRQPGCQIRQGREGRRGRRRQTDRGEGRCGCGRRREGKWPRPDGGCGLHLCRLCRRHLQPCLRFRLRPRQPAATYTSTSASASPRLLATNTTEASLTSATDSAEECLFEILHCLPGGIERGASTCVSRRWFVMEDFKLSASVPLL</sequence>
<reference evidence="3" key="2">
    <citation type="journal article" date="2008" name="Nucleic Acids Res.">
        <title>The rice annotation project database (RAP-DB): 2008 update.</title>
        <authorList>
            <consortium name="The rice annotation project (RAP)"/>
        </authorList>
    </citation>
    <scope>GENOME REANNOTATION</scope>
    <source>
        <strain evidence="3">cv. Nipponbare</strain>
    </source>
</reference>
<proteinExistence type="predicted"/>
<dbReference type="EMBL" id="AP004740">
    <property type="protein sequence ID" value="BAD54171.1"/>
    <property type="molecule type" value="Genomic_DNA"/>
</dbReference>
<organism evidence="2 3">
    <name type="scientific">Oryza sativa subsp. japonica</name>
    <name type="common">Rice</name>
    <dbReference type="NCBI Taxonomy" id="39947"/>
    <lineage>
        <taxon>Eukaryota</taxon>
        <taxon>Viridiplantae</taxon>
        <taxon>Streptophyta</taxon>
        <taxon>Embryophyta</taxon>
        <taxon>Tracheophyta</taxon>
        <taxon>Spermatophyta</taxon>
        <taxon>Magnoliopsida</taxon>
        <taxon>Liliopsida</taxon>
        <taxon>Poales</taxon>
        <taxon>Poaceae</taxon>
        <taxon>BOP clade</taxon>
        <taxon>Oryzoideae</taxon>
        <taxon>Oryzeae</taxon>
        <taxon>Oryzinae</taxon>
        <taxon>Oryza</taxon>
        <taxon>Oryza sativa</taxon>
    </lineage>
</organism>